<evidence type="ECO:0000313" key="1">
    <source>
        <dbReference type="EMBL" id="KAK2189196.1"/>
    </source>
</evidence>
<name>A0AAD9P6R7_RIDPI</name>
<dbReference type="AlphaFoldDB" id="A0AAD9P6R7"/>
<proteinExistence type="predicted"/>
<dbReference type="Proteomes" id="UP001209878">
    <property type="component" value="Unassembled WGS sequence"/>
</dbReference>
<gene>
    <name evidence="1" type="ORF">NP493_113g01048</name>
</gene>
<keyword evidence="2" id="KW-1185">Reference proteome</keyword>
<evidence type="ECO:0000313" key="2">
    <source>
        <dbReference type="Proteomes" id="UP001209878"/>
    </source>
</evidence>
<protein>
    <submittedName>
        <fullName evidence="1">Uncharacterized protein</fullName>
    </submittedName>
</protein>
<dbReference type="EMBL" id="JAODUO010000112">
    <property type="protein sequence ID" value="KAK2189196.1"/>
    <property type="molecule type" value="Genomic_DNA"/>
</dbReference>
<sequence length="54" mass="6360">MLASAAQLNPLTHAKMRFIDGTFKVVRIPFIQLLRVYSFVSRSCYEANYHFFLF</sequence>
<comment type="caution">
    <text evidence="1">The sequence shown here is derived from an EMBL/GenBank/DDBJ whole genome shotgun (WGS) entry which is preliminary data.</text>
</comment>
<accession>A0AAD9P6R7</accession>
<reference evidence="1" key="1">
    <citation type="journal article" date="2023" name="Mol. Biol. Evol.">
        <title>Third-Generation Sequencing Reveals the Adaptive Role of the Epigenome in Three Deep-Sea Polychaetes.</title>
        <authorList>
            <person name="Perez M."/>
            <person name="Aroh O."/>
            <person name="Sun Y."/>
            <person name="Lan Y."/>
            <person name="Juniper S.K."/>
            <person name="Young C.R."/>
            <person name="Angers B."/>
            <person name="Qian P.Y."/>
        </authorList>
    </citation>
    <scope>NUCLEOTIDE SEQUENCE</scope>
    <source>
        <strain evidence="1">R07B-5</strain>
    </source>
</reference>
<organism evidence="1 2">
    <name type="scientific">Ridgeia piscesae</name>
    <name type="common">Tubeworm</name>
    <dbReference type="NCBI Taxonomy" id="27915"/>
    <lineage>
        <taxon>Eukaryota</taxon>
        <taxon>Metazoa</taxon>
        <taxon>Spiralia</taxon>
        <taxon>Lophotrochozoa</taxon>
        <taxon>Annelida</taxon>
        <taxon>Polychaeta</taxon>
        <taxon>Sedentaria</taxon>
        <taxon>Canalipalpata</taxon>
        <taxon>Sabellida</taxon>
        <taxon>Siboglinidae</taxon>
        <taxon>Ridgeia</taxon>
    </lineage>
</organism>